<sequence>MMGLMMGLMRDLIRGSMSGFNPSRAHWLWLSAMVIALDQLSKGLAERLLPLHEPVALMPLLNLTLMHNEGAAFSLLADAGGWQRWLFAGFAVLVTIVLVSWLLRLNAREHLTAAALALLIGGAIGNLIDRLRTGRVVDFIDVHYGEWHWPAFNLADSAITLGVILLLIETLRAGRDA</sequence>
<dbReference type="Proteomes" id="UP001432180">
    <property type="component" value="Chromosome"/>
</dbReference>
<dbReference type="NCBIfam" id="TIGR00077">
    <property type="entry name" value="lspA"/>
    <property type="match status" value="1"/>
</dbReference>
<comment type="similarity">
    <text evidence="1 9 11">Belongs to the peptidase A8 family.</text>
</comment>
<evidence type="ECO:0000256" key="3">
    <source>
        <dbReference type="ARBA" id="ARBA00022670"/>
    </source>
</evidence>
<comment type="subcellular location">
    <subcellularLocation>
        <location evidence="9">Cell membrane</location>
        <topology evidence="9">Multi-pass membrane protein</topology>
    </subcellularLocation>
</comment>
<feature type="active site" evidence="9">
    <location>
        <position position="138"/>
    </location>
</feature>
<evidence type="ECO:0000256" key="11">
    <source>
        <dbReference type="RuleBase" id="RU004181"/>
    </source>
</evidence>
<keyword evidence="3 9" id="KW-0645">Protease</keyword>
<evidence type="ECO:0000256" key="8">
    <source>
        <dbReference type="ARBA" id="ARBA00023136"/>
    </source>
</evidence>
<keyword evidence="12" id="KW-0449">Lipoprotein</keyword>
<dbReference type="PANTHER" id="PTHR33695:SF1">
    <property type="entry name" value="LIPOPROTEIN SIGNAL PEPTIDASE"/>
    <property type="match status" value="1"/>
</dbReference>
<evidence type="ECO:0000256" key="4">
    <source>
        <dbReference type="ARBA" id="ARBA00022692"/>
    </source>
</evidence>
<dbReference type="PROSITE" id="PS00855">
    <property type="entry name" value="SPASE_II"/>
    <property type="match status" value="1"/>
</dbReference>
<name>A0ABZ0S6B4_9GAMM</name>
<gene>
    <name evidence="9 12" type="primary">lspA</name>
    <name evidence="12" type="ORF">Thiowin_00771</name>
</gene>
<dbReference type="GO" id="GO:0004190">
    <property type="term" value="F:aspartic-type endopeptidase activity"/>
    <property type="evidence" value="ECO:0007669"/>
    <property type="project" value="UniProtKB-EC"/>
</dbReference>
<keyword evidence="7 9" id="KW-1133">Transmembrane helix</keyword>
<comment type="caution">
    <text evidence="9">Lacks conserved residue(s) required for the propagation of feature annotation.</text>
</comment>
<dbReference type="PANTHER" id="PTHR33695">
    <property type="entry name" value="LIPOPROTEIN SIGNAL PEPTIDASE"/>
    <property type="match status" value="1"/>
</dbReference>
<dbReference type="InterPro" id="IPR001872">
    <property type="entry name" value="Peptidase_A8"/>
</dbReference>
<keyword evidence="8 9" id="KW-0472">Membrane</keyword>
<feature type="transmembrane region" description="Helical" evidence="9">
    <location>
        <begin position="148"/>
        <end position="168"/>
    </location>
</feature>
<feature type="transmembrane region" description="Helical" evidence="9">
    <location>
        <begin position="110"/>
        <end position="128"/>
    </location>
</feature>
<comment type="catalytic activity">
    <reaction evidence="9 10">
        <text>Release of signal peptides from bacterial membrane prolipoproteins. Hydrolyzes -Xaa-Yaa-Zaa-|-(S,diacylglyceryl)Cys-, in which Xaa is hydrophobic (preferably Leu), and Yaa (Ala or Ser) and Zaa (Gly or Ala) have small, neutral side chains.</text>
        <dbReference type="EC" id="3.4.23.36"/>
    </reaction>
</comment>
<evidence type="ECO:0000313" key="12">
    <source>
        <dbReference type="EMBL" id="WPL15852.1"/>
    </source>
</evidence>
<feature type="active site" evidence="9">
    <location>
        <position position="156"/>
    </location>
</feature>
<feature type="transmembrane region" description="Helical" evidence="9">
    <location>
        <begin position="85"/>
        <end position="103"/>
    </location>
</feature>
<proteinExistence type="inferred from homology"/>
<evidence type="ECO:0000256" key="5">
    <source>
        <dbReference type="ARBA" id="ARBA00022750"/>
    </source>
</evidence>
<keyword evidence="6 9" id="KW-0378">Hydrolase</keyword>
<dbReference type="HAMAP" id="MF_00161">
    <property type="entry name" value="LspA"/>
    <property type="match status" value="1"/>
</dbReference>
<evidence type="ECO:0000256" key="6">
    <source>
        <dbReference type="ARBA" id="ARBA00022801"/>
    </source>
</evidence>
<evidence type="ECO:0000256" key="10">
    <source>
        <dbReference type="RuleBase" id="RU000594"/>
    </source>
</evidence>
<comment type="pathway">
    <text evidence="9">Protein modification; lipoprotein biosynthesis (signal peptide cleavage).</text>
</comment>
<keyword evidence="5 9" id="KW-0064">Aspartyl protease</keyword>
<keyword evidence="2 9" id="KW-1003">Cell membrane</keyword>
<dbReference type="EMBL" id="CP121472">
    <property type="protein sequence ID" value="WPL15852.1"/>
    <property type="molecule type" value="Genomic_DNA"/>
</dbReference>
<comment type="function">
    <text evidence="9 10">This protein specifically catalyzes the removal of signal peptides from prolipoproteins.</text>
</comment>
<evidence type="ECO:0000313" key="13">
    <source>
        <dbReference type="Proteomes" id="UP001432180"/>
    </source>
</evidence>
<accession>A0ABZ0S6B4</accession>
<dbReference type="Pfam" id="PF01252">
    <property type="entry name" value="Peptidase_A8"/>
    <property type="match status" value="1"/>
</dbReference>
<evidence type="ECO:0000256" key="2">
    <source>
        <dbReference type="ARBA" id="ARBA00022475"/>
    </source>
</evidence>
<evidence type="ECO:0000256" key="7">
    <source>
        <dbReference type="ARBA" id="ARBA00022989"/>
    </source>
</evidence>
<keyword evidence="4 9" id="KW-0812">Transmembrane</keyword>
<organism evidence="12 13">
    <name type="scientific">Thiorhodovibrio winogradskyi</name>
    <dbReference type="NCBI Taxonomy" id="77007"/>
    <lineage>
        <taxon>Bacteria</taxon>
        <taxon>Pseudomonadati</taxon>
        <taxon>Pseudomonadota</taxon>
        <taxon>Gammaproteobacteria</taxon>
        <taxon>Chromatiales</taxon>
        <taxon>Chromatiaceae</taxon>
        <taxon>Thiorhodovibrio</taxon>
    </lineage>
</organism>
<reference evidence="12 13" key="1">
    <citation type="journal article" date="2023" name="Microorganisms">
        <title>Thiorhodovibrio frisius and Trv. litoralis spp. nov., Two Novel Members from a Clade of Fastidious Purple Sulfur Bacteria That Exhibit Unique Red-Shifted Light-Harvesting Capabilities.</title>
        <authorList>
            <person name="Methner A."/>
            <person name="Kuzyk S.B."/>
            <person name="Petersen J."/>
            <person name="Bauer S."/>
            <person name="Brinkmann H."/>
            <person name="Sichau K."/>
            <person name="Wanner G."/>
            <person name="Wolf J."/>
            <person name="Neumann-Schaal M."/>
            <person name="Henke P."/>
            <person name="Tank M."/>
            <person name="Sproer C."/>
            <person name="Bunk B."/>
            <person name="Overmann J."/>
        </authorList>
    </citation>
    <scope>NUCLEOTIDE SEQUENCE [LARGE SCALE GENOMIC DNA]</scope>
    <source>
        <strain evidence="12 13">DSM 6702</strain>
    </source>
</reference>
<keyword evidence="13" id="KW-1185">Reference proteome</keyword>
<dbReference type="EC" id="3.4.23.36" evidence="9"/>
<evidence type="ECO:0000256" key="1">
    <source>
        <dbReference type="ARBA" id="ARBA00006139"/>
    </source>
</evidence>
<evidence type="ECO:0000256" key="9">
    <source>
        <dbReference type="HAMAP-Rule" id="MF_00161"/>
    </source>
</evidence>
<dbReference type="PRINTS" id="PR00781">
    <property type="entry name" value="LIPOSIGPTASE"/>
</dbReference>
<protein>
    <recommendedName>
        <fullName evidence="9">Lipoprotein signal peptidase</fullName>
        <ecNumber evidence="9">3.4.23.36</ecNumber>
    </recommendedName>
    <alternativeName>
        <fullName evidence="9">Prolipoprotein signal peptidase</fullName>
    </alternativeName>
    <alternativeName>
        <fullName evidence="9">Signal peptidase II</fullName>
        <shortName evidence="9">SPase II</shortName>
    </alternativeName>
</protein>